<dbReference type="Gene3D" id="2.60.120.260">
    <property type="entry name" value="Galactose-binding domain-like"/>
    <property type="match status" value="1"/>
</dbReference>
<dbReference type="Pfam" id="PF14200">
    <property type="entry name" value="RicinB_lectin_2"/>
    <property type="match status" value="2"/>
</dbReference>
<dbReference type="Proteomes" id="UP000552097">
    <property type="component" value="Unassembled WGS sequence"/>
</dbReference>
<comment type="caution">
    <text evidence="9">The sequence shown here is derived from an EMBL/GenBank/DDBJ whole genome shotgun (WGS) entry which is preliminary data.</text>
</comment>
<evidence type="ECO:0000256" key="6">
    <source>
        <dbReference type="ARBA" id="ARBA00023295"/>
    </source>
</evidence>
<organism evidence="9 10">
    <name type="scientific">Saccharothrix ecbatanensis</name>
    <dbReference type="NCBI Taxonomy" id="1105145"/>
    <lineage>
        <taxon>Bacteria</taxon>
        <taxon>Bacillati</taxon>
        <taxon>Actinomycetota</taxon>
        <taxon>Actinomycetes</taxon>
        <taxon>Pseudonocardiales</taxon>
        <taxon>Pseudonocardiaceae</taxon>
        <taxon>Saccharothrix</taxon>
    </lineage>
</organism>
<accession>A0A7W9HJL8</accession>
<evidence type="ECO:0000256" key="1">
    <source>
        <dbReference type="ARBA" id="ARBA00004071"/>
    </source>
</evidence>
<reference evidence="9 10" key="1">
    <citation type="submission" date="2020-08" db="EMBL/GenBank/DDBJ databases">
        <title>Sequencing the genomes of 1000 actinobacteria strains.</title>
        <authorList>
            <person name="Klenk H.-P."/>
        </authorList>
    </citation>
    <scope>NUCLEOTIDE SEQUENCE [LARGE SCALE GENOMIC DNA]</scope>
    <source>
        <strain evidence="9 10">DSM 45486</strain>
    </source>
</reference>
<evidence type="ECO:0000256" key="3">
    <source>
        <dbReference type="ARBA" id="ARBA00012662"/>
    </source>
</evidence>
<dbReference type="SUPFAM" id="SSF51445">
    <property type="entry name" value="(Trans)glycosidases"/>
    <property type="match status" value="1"/>
</dbReference>
<sequence length="642" mass="70290">MTTSPVSRRGFLAATGLAAAAVAASGLVGRSPLAFAADGQTDLSNLVDLRFGMFNHFNLGTFTDEEWAAGGQSPAKFAPPSVDCAQWAAAAAAAKMSYGVLTTKHHDGFSLWPTAFGTQNVAYSGYRRDVVSQYVDAFRAQGLRVGLYYSIWDRTHTIEAYGGHVGDSTKSIEPGDMTVVLGQIRELLTNYGTIDVFVTDGYAWQMGQQQISYQEVRNLVKSLQPDCVMVDHGGLSQPWLGDAIYFEAPLGVRSPAGNTYAGIQGETISNGWFWHPSTPTTAPRSLDGILADLKDLEPKYTSYLLNCPPNRDGKLDTNIVNRLAEVGAAWSPNSSRPPLPAQPLRVEWPVNAVAAYASSYNPGEFAYHAIDNRSDVRFETCWSTWGENRALSQTITIDLGGVWSNVSTLEYLPKQWRRSNSTDGDITAATISTSTDGIDFTTVATVRWAADQRLKLAEWGNRDVGFVRVHVTEATGGYANINGLHIGGRSARPQLVSRFPAAKTVYRIQSAASGKVLDVQRVGTADNTPVHQWSWLNQANQKWTFISTGDGYFKIRDEHSGKLLEVGGLSRANGGTMNIWRDANVHQQHWAVTPVGGDHFLLTNRFSQRVLQVPDASTEDGKILEQWDHTGASHQQWRLVRS</sequence>
<dbReference type="PROSITE" id="PS51318">
    <property type="entry name" value="TAT"/>
    <property type="match status" value="1"/>
</dbReference>
<keyword evidence="5 9" id="KW-0378">Hydrolase</keyword>
<dbReference type="SMART" id="SM00812">
    <property type="entry name" value="Alpha_L_fucos"/>
    <property type="match status" value="1"/>
</dbReference>
<dbReference type="Gene3D" id="2.80.10.50">
    <property type="match status" value="1"/>
</dbReference>
<dbReference type="GO" id="GO:0006004">
    <property type="term" value="P:fucose metabolic process"/>
    <property type="evidence" value="ECO:0007669"/>
    <property type="project" value="InterPro"/>
</dbReference>
<dbReference type="InterPro" id="IPR057739">
    <property type="entry name" value="Glyco_hydro_29_N"/>
</dbReference>
<dbReference type="InterPro" id="IPR008979">
    <property type="entry name" value="Galactose-bd-like_sf"/>
</dbReference>
<keyword evidence="6 9" id="KW-0326">Glycosidase</keyword>
<dbReference type="InterPro" id="IPR000933">
    <property type="entry name" value="Glyco_hydro_29"/>
</dbReference>
<dbReference type="GO" id="GO:0016139">
    <property type="term" value="P:glycoside catabolic process"/>
    <property type="evidence" value="ECO:0007669"/>
    <property type="project" value="TreeGrafter"/>
</dbReference>
<keyword evidence="10" id="KW-1185">Reference proteome</keyword>
<dbReference type="AlphaFoldDB" id="A0A7W9HJL8"/>
<gene>
    <name evidence="9" type="ORF">F4560_003261</name>
</gene>
<proteinExistence type="inferred from homology"/>
<dbReference type="InterPro" id="IPR017853">
    <property type="entry name" value="GH"/>
</dbReference>
<dbReference type="GO" id="GO:0005764">
    <property type="term" value="C:lysosome"/>
    <property type="evidence" value="ECO:0007669"/>
    <property type="project" value="TreeGrafter"/>
</dbReference>
<dbReference type="InterPro" id="IPR035992">
    <property type="entry name" value="Ricin_B-like_lectins"/>
</dbReference>
<feature type="signal peptide" evidence="7">
    <location>
        <begin position="1"/>
        <end position="36"/>
    </location>
</feature>
<dbReference type="GO" id="GO:0004560">
    <property type="term" value="F:alpha-L-fucosidase activity"/>
    <property type="evidence" value="ECO:0007669"/>
    <property type="project" value="UniProtKB-EC"/>
</dbReference>
<keyword evidence="4 7" id="KW-0732">Signal</keyword>
<dbReference type="EC" id="3.2.1.51" evidence="3"/>
<dbReference type="Pfam" id="PF00754">
    <property type="entry name" value="F5_F8_type_C"/>
    <property type="match status" value="1"/>
</dbReference>
<dbReference type="EMBL" id="JACHMO010000001">
    <property type="protein sequence ID" value="MBB5803493.1"/>
    <property type="molecule type" value="Genomic_DNA"/>
</dbReference>
<dbReference type="PRINTS" id="PR00741">
    <property type="entry name" value="GLHYDRLASE29"/>
</dbReference>
<feature type="chain" id="PRO_5031396390" description="alpha-L-fucosidase" evidence="7">
    <location>
        <begin position="37"/>
        <end position="642"/>
    </location>
</feature>
<evidence type="ECO:0000259" key="8">
    <source>
        <dbReference type="SMART" id="SM00458"/>
    </source>
</evidence>
<dbReference type="SUPFAM" id="SSF49785">
    <property type="entry name" value="Galactose-binding domain-like"/>
    <property type="match status" value="1"/>
</dbReference>
<dbReference type="SUPFAM" id="SSF50370">
    <property type="entry name" value="Ricin B-like lectins"/>
    <property type="match status" value="1"/>
</dbReference>
<evidence type="ECO:0000313" key="10">
    <source>
        <dbReference type="Proteomes" id="UP000552097"/>
    </source>
</evidence>
<dbReference type="PROSITE" id="PS50231">
    <property type="entry name" value="RICIN_B_LECTIN"/>
    <property type="match status" value="1"/>
</dbReference>
<evidence type="ECO:0000256" key="2">
    <source>
        <dbReference type="ARBA" id="ARBA00007951"/>
    </source>
</evidence>
<dbReference type="InterPro" id="IPR000772">
    <property type="entry name" value="Ricin_B_lectin"/>
</dbReference>
<comment type="function">
    <text evidence="1">Alpha-L-fucosidase is responsible for hydrolyzing the alpha-1,6-linked fucose joined to the reducing-end N-acetylglucosamine of the carbohydrate moieties of glycoproteins.</text>
</comment>
<evidence type="ECO:0000256" key="7">
    <source>
        <dbReference type="SAM" id="SignalP"/>
    </source>
</evidence>
<evidence type="ECO:0000313" key="9">
    <source>
        <dbReference type="EMBL" id="MBB5803493.1"/>
    </source>
</evidence>
<dbReference type="PANTHER" id="PTHR10030:SF37">
    <property type="entry name" value="ALPHA-L-FUCOSIDASE-RELATED"/>
    <property type="match status" value="1"/>
</dbReference>
<dbReference type="InterPro" id="IPR006311">
    <property type="entry name" value="TAT_signal"/>
</dbReference>
<comment type="similarity">
    <text evidence="2">Belongs to the glycosyl hydrolase 29 family.</text>
</comment>
<evidence type="ECO:0000256" key="5">
    <source>
        <dbReference type="ARBA" id="ARBA00022801"/>
    </source>
</evidence>
<dbReference type="Gene3D" id="3.20.20.80">
    <property type="entry name" value="Glycosidases"/>
    <property type="match status" value="1"/>
</dbReference>
<dbReference type="SMART" id="SM00458">
    <property type="entry name" value="RICIN"/>
    <property type="match status" value="1"/>
</dbReference>
<feature type="domain" description="Ricin B lectin" evidence="8">
    <location>
        <begin position="503"/>
        <end position="640"/>
    </location>
</feature>
<dbReference type="RefSeq" id="WP_184920853.1">
    <property type="nucleotide sequence ID" value="NZ_JACHMO010000001.1"/>
</dbReference>
<evidence type="ECO:0000256" key="4">
    <source>
        <dbReference type="ARBA" id="ARBA00022729"/>
    </source>
</evidence>
<dbReference type="Pfam" id="PF01120">
    <property type="entry name" value="Alpha_L_fucos"/>
    <property type="match status" value="1"/>
</dbReference>
<dbReference type="CDD" id="cd00161">
    <property type="entry name" value="beta-trefoil_Ricin-like"/>
    <property type="match status" value="1"/>
</dbReference>
<name>A0A7W9HJL8_9PSEU</name>
<dbReference type="InterPro" id="IPR016286">
    <property type="entry name" value="FUC_metazoa-typ"/>
</dbReference>
<dbReference type="InterPro" id="IPR000421">
    <property type="entry name" value="FA58C"/>
</dbReference>
<protein>
    <recommendedName>
        <fullName evidence="3">alpha-L-fucosidase</fullName>
        <ecNumber evidence="3">3.2.1.51</ecNumber>
    </recommendedName>
</protein>
<dbReference type="PANTHER" id="PTHR10030">
    <property type="entry name" value="ALPHA-L-FUCOSIDASE"/>
    <property type="match status" value="1"/>
</dbReference>